<feature type="transmembrane region" description="Helical" evidence="1">
    <location>
        <begin position="385"/>
        <end position="403"/>
    </location>
</feature>
<feature type="transmembrane region" description="Helical" evidence="1">
    <location>
        <begin position="322"/>
        <end position="339"/>
    </location>
</feature>
<feature type="transmembrane region" description="Helical" evidence="1">
    <location>
        <begin position="162"/>
        <end position="180"/>
    </location>
</feature>
<name>A0ABV8D1S1_9STRE</name>
<feature type="transmembrane region" description="Helical" evidence="1">
    <location>
        <begin position="200"/>
        <end position="219"/>
    </location>
</feature>
<dbReference type="EMBL" id="JBHSAC010000056">
    <property type="protein sequence ID" value="MFC3932494.1"/>
    <property type="molecule type" value="Genomic_DNA"/>
</dbReference>
<feature type="transmembrane region" description="Helical" evidence="1">
    <location>
        <begin position="12"/>
        <end position="31"/>
    </location>
</feature>
<feature type="transmembrane region" description="Helical" evidence="1">
    <location>
        <begin position="442"/>
        <end position="460"/>
    </location>
</feature>
<feature type="transmembrane region" description="Helical" evidence="1">
    <location>
        <begin position="409"/>
        <end position="430"/>
    </location>
</feature>
<feature type="transmembrane region" description="Helical" evidence="1">
    <location>
        <begin position="835"/>
        <end position="853"/>
    </location>
</feature>
<dbReference type="Proteomes" id="UP001595901">
    <property type="component" value="Unassembled WGS sequence"/>
</dbReference>
<keyword evidence="1" id="KW-0812">Transmembrane</keyword>
<comment type="caution">
    <text evidence="2">The sequence shown here is derived from an EMBL/GenBank/DDBJ whole genome shotgun (WGS) entry which is preliminary data.</text>
</comment>
<evidence type="ECO:0000256" key="1">
    <source>
        <dbReference type="SAM" id="Phobius"/>
    </source>
</evidence>
<dbReference type="PANTHER" id="PTHR38454">
    <property type="entry name" value="INTEGRAL MEMBRANE PROTEIN-RELATED"/>
    <property type="match status" value="1"/>
</dbReference>
<accession>A0ABV8D1S1</accession>
<proteinExistence type="predicted"/>
<evidence type="ECO:0000313" key="3">
    <source>
        <dbReference type="Proteomes" id="UP001595901"/>
    </source>
</evidence>
<feature type="transmembrane region" description="Helical" evidence="1">
    <location>
        <begin position="231"/>
        <end position="254"/>
    </location>
</feature>
<protein>
    <submittedName>
        <fullName evidence="2">YfhO family protein</fullName>
    </submittedName>
</protein>
<sequence length="861" mass="98403">MKNFLKKHQTHFCFYAFAFLTPALIMLVVLWSKDIYWGSKTTILASDGFHQYVIFATQFRNILHGNDSLFYTFTSGLGLNFYALISYYLGSLLTPFYYFFSLKSMADAVYLFTLIKFGLMGLSAALSLGHIHPKVRKSLIISLSTSYALMSFAVSQLEINTWLDVFILVPLIILGLHRLLEFRKFWLYYLTLSLLFIQNYYFGFMTAIFLVLYFLAQLTRDFKWKLALKKFFDFTIVSISSGLTAAIMLLPSYLDLSTHGEEFSKFNTLLTENSWFFDILAKNFVGSYDTTKFGAIPMIYVGLLPLVLALIFFTIKEIKYQVKLAYALLLIIFIASFYLNPLDLLWQGMHSPNMFLHRYAWLLSTLIVFMAAESLSHLKKFHVELLIFCFGLLATGFIITFIYTNHYDFLKPINLILTLSFLLAYFVIFLSFRKNQLSKSAFIIFTLIFSIFELGLNSYYQVTSLDNEWVFPSREGYQRDQIDITKLVDYAKAHNKTFFRTEQMLPQTGNDSMKYNYNGISQFSSIRNTASSSMLDRLGFQSTGTNLNLRYQNNTIIADSLFGLAYNISNEDIGKYGFEQVDTANLLSLYHNSNASQLAILTDEVYKDVNFTVNTLDNQTALLNNLAGLHQQYFTKLSSYSNNNLDTINNRMTLNTSNNTNNTVSYPVKVPANQQVYMSVPDLSLNDGASSNIMVIADHKTYNYTTDNAYSLFNLGYFDKDTTASVTLTFPENNQVSFDRPTFYGLNTEAYQKAMDVINNKKVTVTTRHNKVTANYSAEKDGSLFFTIPYDKGWKASVNGEKVKIRKGQKGFLVVDVPAGKGTVQLDFVPKGFKVASLISLSGLLLFVSYTYSCHHLFKKK</sequence>
<dbReference type="RefSeq" id="WP_380431952.1">
    <property type="nucleotide sequence ID" value="NZ_JBHSAC010000056.1"/>
</dbReference>
<keyword evidence="1" id="KW-0472">Membrane</keyword>
<gene>
    <name evidence="2" type="ORF">ACFOSE_06910</name>
</gene>
<feature type="transmembrane region" description="Helical" evidence="1">
    <location>
        <begin position="79"/>
        <end position="100"/>
    </location>
</feature>
<keyword evidence="1" id="KW-1133">Transmembrane helix</keyword>
<keyword evidence="3" id="KW-1185">Reference proteome</keyword>
<reference evidence="3" key="1">
    <citation type="journal article" date="2019" name="Int. J. Syst. Evol. Microbiol.">
        <title>The Global Catalogue of Microorganisms (GCM) 10K type strain sequencing project: providing services to taxonomists for standard genome sequencing and annotation.</title>
        <authorList>
            <consortium name="The Broad Institute Genomics Platform"/>
            <consortium name="The Broad Institute Genome Sequencing Center for Infectious Disease"/>
            <person name="Wu L."/>
            <person name="Ma J."/>
        </authorList>
    </citation>
    <scope>NUCLEOTIDE SEQUENCE [LARGE SCALE GENOMIC DNA]</scope>
    <source>
        <strain evidence="3">CCUG 58728</strain>
    </source>
</reference>
<feature type="transmembrane region" description="Helical" evidence="1">
    <location>
        <begin position="359"/>
        <end position="378"/>
    </location>
</feature>
<organism evidence="2 3">
    <name type="scientific">Streptococcus dentapri</name>
    <dbReference type="NCBI Taxonomy" id="573564"/>
    <lineage>
        <taxon>Bacteria</taxon>
        <taxon>Bacillati</taxon>
        <taxon>Bacillota</taxon>
        <taxon>Bacilli</taxon>
        <taxon>Lactobacillales</taxon>
        <taxon>Streptococcaceae</taxon>
        <taxon>Streptococcus</taxon>
    </lineage>
</organism>
<dbReference type="PANTHER" id="PTHR38454:SF1">
    <property type="entry name" value="INTEGRAL MEMBRANE PROTEIN"/>
    <property type="match status" value="1"/>
</dbReference>
<evidence type="ECO:0000313" key="2">
    <source>
        <dbReference type="EMBL" id="MFC3932494.1"/>
    </source>
</evidence>
<feature type="transmembrane region" description="Helical" evidence="1">
    <location>
        <begin position="293"/>
        <end position="315"/>
    </location>
</feature>
<feature type="transmembrane region" description="Helical" evidence="1">
    <location>
        <begin position="109"/>
        <end position="132"/>
    </location>
</feature>
<dbReference type="InterPro" id="IPR018580">
    <property type="entry name" value="Uncharacterised_YfhO"/>
</dbReference>
<dbReference type="Pfam" id="PF09586">
    <property type="entry name" value="YfhO"/>
    <property type="match status" value="1"/>
</dbReference>